<comment type="caution">
    <text evidence="1">The sequence shown here is derived from an EMBL/GenBank/DDBJ whole genome shotgun (WGS) entry which is preliminary data.</text>
</comment>
<name>A0ABN7EQJ7_9FLAO</name>
<evidence type="ECO:0000313" key="2">
    <source>
        <dbReference type="Proteomes" id="UP000474567"/>
    </source>
</evidence>
<accession>A0ABN7EQJ7</accession>
<protein>
    <submittedName>
        <fullName evidence="1">Uncharacterized protein</fullName>
    </submittedName>
</protein>
<sequence length="57" mass="6745">MEINEWLIWSLVVLAMLWMMPNEKIKVIFGELRKILQMLPITKIAQAIISYTKKNGR</sequence>
<reference evidence="1 2" key="1">
    <citation type="submission" date="2020-02" db="EMBL/GenBank/DDBJ databases">
        <authorList>
            <person name="Criscuolo A."/>
        </authorList>
    </citation>
    <scope>NUCLEOTIDE SEQUENCE [LARGE SCALE GENOMIC DNA]</scope>
    <source>
        <strain evidence="1">CECT7796</strain>
    </source>
</reference>
<evidence type="ECO:0000313" key="1">
    <source>
        <dbReference type="EMBL" id="CAA9202779.1"/>
    </source>
</evidence>
<proteinExistence type="predicted"/>
<gene>
    <name evidence="1" type="ORF">FLACOL7796_04427</name>
</gene>
<dbReference type="Proteomes" id="UP000474567">
    <property type="component" value="Unassembled WGS sequence"/>
</dbReference>
<organism evidence="1 2">
    <name type="scientific">Flavobacterium collinsii</name>
    <dbReference type="NCBI Taxonomy" id="1114861"/>
    <lineage>
        <taxon>Bacteria</taxon>
        <taxon>Pseudomonadati</taxon>
        <taxon>Bacteroidota</taxon>
        <taxon>Flavobacteriia</taxon>
        <taxon>Flavobacteriales</taxon>
        <taxon>Flavobacteriaceae</taxon>
        <taxon>Flavobacterium</taxon>
    </lineage>
</organism>
<dbReference type="EMBL" id="CADCST010000147">
    <property type="protein sequence ID" value="CAA9202779.1"/>
    <property type="molecule type" value="Genomic_DNA"/>
</dbReference>
<dbReference type="RefSeq" id="WP_217427723.1">
    <property type="nucleotide sequence ID" value="NZ_CADCST010000147.1"/>
</dbReference>
<keyword evidence="2" id="KW-1185">Reference proteome</keyword>